<dbReference type="Gene3D" id="3.10.450.50">
    <property type="match status" value="1"/>
</dbReference>
<dbReference type="EMBL" id="JRLY01000001">
    <property type="protein sequence ID" value="KGO94743.1"/>
    <property type="molecule type" value="Genomic_DNA"/>
</dbReference>
<protein>
    <submittedName>
        <fullName evidence="2">3-methyl-2-oxobutanoate hydroxymethyltransferase</fullName>
    </submittedName>
</protein>
<organism evidence="2 3">
    <name type="scientific">Flavobacterium subsaxonicum WB 4.1-42 = DSM 21790</name>
    <dbReference type="NCBI Taxonomy" id="1121898"/>
    <lineage>
        <taxon>Bacteria</taxon>
        <taxon>Pseudomonadati</taxon>
        <taxon>Bacteroidota</taxon>
        <taxon>Flavobacteriia</taxon>
        <taxon>Flavobacteriales</taxon>
        <taxon>Flavobacteriaceae</taxon>
        <taxon>Flavobacterium</taxon>
    </lineage>
</organism>
<gene>
    <name evidence="2" type="ORF">Q766_01115</name>
</gene>
<feature type="signal peptide" evidence="1">
    <location>
        <begin position="1"/>
        <end position="18"/>
    </location>
</feature>
<evidence type="ECO:0000313" key="3">
    <source>
        <dbReference type="Proteomes" id="UP000030111"/>
    </source>
</evidence>
<sequence length="146" mass="17005">MKKLLILLLLLTIQANYAQEADVKKTIKTFFEGLQTRDTMKMQSVCYKHLILESIEEHRGQGNLDFEAASDFYKQIARIPQDNEIEERLLSYNIQIDGTMAHVWAPYEFYINGKLSHAGVNSFQLFNDRGAWKIVYIIDTRRSAKK</sequence>
<dbReference type="GO" id="GO:0008168">
    <property type="term" value="F:methyltransferase activity"/>
    <property type="evidence" value="ECO:0007669"/>
    <property type="project" value="UniProtKB-KW"/>
</dbReference>
<dbReference type="AlphaFoldDB" id="A0A0A2MTG6"/>
<dbReference type="OrthoDB" id="117186at2"/>
<keyword evidence="2" id="KW-0489">Methyltransferase</keyword>
<keyword evidence="2" id="KW-0808">Transferase</keyword>
<reference evidence="2 3" key="1">
    <citation type="submission" date="2013-09" db="EMBL/GenBank/DDBJ databases">
        <authorList>
            <person name="Zeng Z."/>
            <person name="Chen C."/>
        </authorList>
    </citation>
    <scope>NUCLEOTIDE SEQUENCE [LARGE SCALE GENOMIC DNA]</scope>
    <source>
        <strain evidence="2 3">WB 4.1-42</strain>
    </source>
</reference>
<name>A0A0A2MTG6_9FLAO</name>
<evidence type="ECO:0000313" key="2">
    <source>
        <dbReference type="EMBL" id="KGO94743.1"/>
    </source>
</evidence>
<dbReference type="GO" id="GO:0032259">
    <property type="term" value="P:methylation"/>
    <property type="evidence" value="ECO:0007669"/>
    <property type="project" value="UniProtKB-KW"/>
</dbReference>
<dbReference type="STRING" id="1121898.GCA_000422725_00696"/>
<accession>A0A0A2MTG6</accession>
<keyword evidence="3" id="KW-1185">Reference proteome</keyword>
<proteinExistence type="predicted"/>
<keyword evidence="1" id="KW-0732">Signal</keyword>
<evidence type="ECO:0000256" key="1">
    <source>
        <dbReference type="SAM" id="SignalP"/>
    </source>
</evidence>
<dbReference type="RefSeq" id="WP_026992124.1">
    <property type="nucleotide sequence ID" value="NZ_JRLY01000001.1"/>
</dbReference>
<feature type="chain" id="PRO_5002003793" evidence="1">
    <location>
        <begin position="19"/>
        <end position="146"/>
    </location>
</feature>
<dbReference type="SUPFAM" id="SSF54427">
    <property type="entry name" value="NTF2-like"/>
    <property type="match status" value="1"/>
</dbReference>
<dbReference type="InterPro" id="IPR032710">
    <property type="entry name" value="NTF2-like_dom_sf"/>
</dbReference>
<dbReference type="Proteomes" id="UP000030111">
    <property type="component" value="Unassembled WGS sequence"/>
</dbReference>
<dbReference type="eggNOG" id="ENOG5032SDI">
    <property type="taxonomic scope" value="Bacteria"/>
</dbReference>
<comment type="caution">
    <text evidence="2">The sequence shown here is derived from an EMBL/GenBank/DDBJ whole genome shotgun (WGS) entry which is preliminary data.</text>
</comment>